<comment type="caution">
    <text evidence="6">The sequence shown here is derived from an EMBL/GenBank/DDBJ whole genome shotgun (WGS) entry which is preliminary data.</text>
</comment>
<dbReference type="Pfam" id="PF13657">
    <property type="entry name" value="Couple_hipA"/>
    <property type="match status" value="1"/>
</dbReference>
<dbReference type="GO" id="GO:0005829">
    <property type="term" value="C:cytosol"/>
    <property type="evidence" value="ECO:0007669"/>
    <property type="project" value="TreeGrafter"/>
</dbReference>
<reference evidence="6 7" key="1">
    <citation type="submission" date="2017-12" db="EMBL/GenBank/DDBJ databases">
        <title>Characterization of six clinical isolates of Enterochimera gen. nov., a novel genus of the Yersiniaciae family and the three species Enterochimera arupensis sp. nov., Enterochimera coloradensis sp. nov, and Enterochimera californica sp. nov.</title>
        <authorList>
            <person name="Rossi A."/>
            <person name="Fisher M."/>
        </authorList>
    </citation>
    <scope>NUCLEOTIDE SEQUENCE [LARGE SCALE GENOMIC DNA]</scope>
    <source>
        <strain evidence="7">2015-Iso6</strain>
    </source>
</reference>
<evidence type="ECO:0000259" key="5">
    <source>
        <dbReference type="Pfam" id="PF13657"/>
    </source>
</evidence>
<evidence type="ECO:0000256" key="1">
    <source>
        <dbReference type="ARBA" id="ARBA00010164"/>
    </source>
</evidence>
<dbReference type="InterPro" id="IPR052028">
    <property type="entry name" value="HipA_Ser/Thr_kinase"/>
</dbReference>
<dbReference type="Proteomes" id="UP000234240">
    <property type="component" value="Unassembled WGS sequence"/>
</dbReference>
<keyword evidence="3 6" id="KW-0418">Kinase</keyword>
<organism evidence="6 7">
    <name type="scientific">Chimaeribacter californicus</name>
    <dbReference type="NCBI Taxonomy" id="2060067"/>
    <lineage>
        <taxon>Bacteria</taxon>
        <taxon>Pseudomonadati</taxon>
        <taxon>Pseudomonadota</taxon>
        <taxon>Gammaproteobacteria</taxon>
        <taxon>Enterobacterales</taxon>
        <taxon>Yersiniaceae</taxon>
        <taxon>Chimaeribacter</taxon>
    </lineage>
</organism>
<keyword evidence="2" id="KW-0808">Transferase</keyword>
<dbReference type="AlphaFoldDB" id="A0A2N5EF15"/>
<evidence type="ECO:0000313" key="6">
    <source>
        <dbReference type="EMBL" id="PLR41134.1"/>
    </source>
</evidence>
<protein>
    <submittedName>
        <fullName evidence="6">Phosphatidylinositol kinase</fullName>
    </submittedName>
</protein>
<accession>A0A2N5EF15</accession>
<feature type="domain" description="HipA N-terminal subdomain 1" evidence="5">
    <location>
        <begin position="13"/>
        <end position="116"/>
    </location>
</feature>
<dbReference type="Pfam" id="PF07804">
    <property type="entry name" value="HipA_C"/>
    <property type="match status" value="1"/>
</dbReference>
<sequence length="420" mass="47381">MEERQTESVEALELLLHDRQIAVLAHYSGNRNILTFNPHYRALPAGQQPLFTLTQKIRPDYLSQPLTSTGRLPPVLSNLLSEGALREWMARELKVHSDAEFPLMAFAGSNLPGALVAKPLPLGGIPAWAQASRGDRLLPVQIEVRHQADKFSLAGVQMKFSALRQDGRFMISNGVGRESWIIKTPSTVHKGVPENEFSAMLLAQAIGVTIPEVKLIPLTQLDALPDIALPVEPYAYGIRRFDRHETGRVHAEDFAQIFEVYPHEKYRRFNYDQLAATLYRVGGGGLADIQQMARRLLANILLGNGDAHLKNWTVYYPDGLDARLSPAYDILSTLPYVRDEQEVALNMAHEKRWYHLSMATFALWAGRIGVPWPALRVHLEEALQLAHERWPAMLAELPMHEAHKQALRAHQARLHPDFRL</sequence>
<dbReference type="PANTHER" id="PTHR37419:SF1">
    <property type="entry name" value="SERINE_THREONINE-PROTEIN KINASE TOXIN HIPA"/>
    <property type="match status" value="1"/>
</dbReference>
<dbReference type="GO" id="GO:0004674">
    <property type="term" value="F:protein serine/threonine kinase activity"/>
    <property type="evidence" value="ECO:0007669"/>
    <property type="project" value="TreeGrafter"/>
</dbReference>
<evidence type="ECO:0000259" key="4">
    <source>
        <dbReference type="Pfam" id="PF07804"/>
    </source>
</evidence>
<dbReference type="OrthoDB" id="9805913at2"/>
<dbReference type="InterPro" id="IPR017508">
    <property type="entry name" value="HipA_N1"/>
</dbReference>
<evidence type="ECO:0000256" key="2">
    <source>
        <dbReference type="ARBA" id="ARBA00022679"/>
    </source>
</evidence>
<dbReference type="RefSeq" id="WP_101814915.1">
    <property type="nucleotide sequence ID" value="NZ_PJZF01000002.1"/>
</dbReference>
<proteinExistence type="inferred from homology"/>
<keyword evidence="7" id="KW-1185">Reference proteome</keyword>
<dbReference type="Gene3D" id="1.10.1070.20">
    <property type="match status" value="1"/>
</dbReference>
<feature type="domain" description="HipA-like C-terminal" evidence="4">
    <location>
        <begin position="151"/>
        <end position="390"/>
    </location>
</feature>
<evidence type="ECO:0000313" key="7">
    <source>
        <dbReference type="Proteomes" id="UP000234240"/>
    </source>
</evidence>
<name>A0A2N5EF15_9GAMM</name>
<dbReference type="EMBL" id="PJZF01000002">
    <property type="protein sequence ID" value="PLR41134.1"/>
    <property type="molecule type" value="Genomic_DNA"/>
</dbReference>
<dbReference type="PANTHER" id="PTHR37419">
    <property type="entry name" value="SERINE/THREONINE-PROTEIN KINASE TOXIN HIPA"/>
    <property type="match status" value="1"/>
</dbReference>
<gene>
    <name evidence="6" type="ORF">CYR55_04305</name>
</gene>
<evidence type="ECO:0000256" key="3">
    <source>
        <dbReference type="ARBA" id="ARBA00022777"/>
    </source>
</evidence>
<comment type="similarity">
    <text evidence="1">Belongs to the HipA Ser/Thr kinase family.</text>
</comment>
<dbReference type="InterPro" id="IPR012893">
    <property type="entry name" value="HipA-like_C"/>
</dbReference>